<dbReference type="KEGG" id="scac:106092725"/>
<dbReference type="PROSITE" id="PS50084">
    <property type="entry name" value="KH_TYPE_1"/>
    <property type="match status" value="2"/>
</dbReference>
<dbReference type="InterPro" id="IPR047228">
    <property type="entry name" value="KH-I_MEX3_rpt1"/>
</dbReference>
<evidence type="ECO:0000256" key="1">
    <source>
        <dbReference type="ARBA" id="ARBA00004123"/>
    </source>
</evidence>
<keyword evidence="4" id="KW-0677">Repeat</keyword>
<dbReference type="InterPro" id="IPR036612">
    <property type="entry name" value="KH_dom_type_1_sf"/>
</dbReference>
<comment type="subcellular location">
    <subcellularLocation>
        <location evidence="2">Cytoplasm</location>
    </subcellularLocation>
    <subcellularLocation>
        <location evidence="1">Nucleus</location>
    </subcellularLocation>
</comment>
<evidence type="ECO:0000313" key="8">
    <source>
        <dbReference type="EnsemblMetazoa" id="SCAU014936-PA"/>
    </source>
</evidence>
<keyword evidence="3" id="KW-0963">Cytoplasm</keyword>
<dbReference type="AlphaFoldDB" id="A0A1I8Q8U9"/>
<dbReference type="VEuPathDB" id="VectorBase:SCAU014936"/>
<keyword evidence="5" id="KW-0539">Nucleus</keyword>
<keyword evidence="6" id="KW-0694">RNA-binding</keyword>
<dbReference type="InterPro" id="IPR047227">
    <property type="entry name" value="MEX3"/>
</dbReference>
<dbReference type="InterPro" id="IPR004088">
    <property type="entry name" value="KH_dom_type_1"/>
</dbReference>
<dbReference type="InterPro" id="IPR004087">
    <property type="entry name" value="KH_dom"/>
</dbReference>
<protein>
    <recommendedName>
        <fullName evidence="7">K Homology domain-containing protein</fullName>
    </recommendedName>
</protein>
<reference evidence="8" key="1">
    <citation type="submission" date="2020-05" db="UniProtKB">
        <authorList>
            <consortium name="EnsemblMetazoa"/>
        </authorList>
    </citation>
    <scope>IDENTIFICATION</scope>
    <source>
        <strain evidence="8">USDA</strain>
    </source>
</reference>
<organism evidence="8 9">
    <name type="scientific">Stomoxys calcitrans</name>
    <name type="common">Stable fly</name>
    <name type="synonym">Conops calcitrans</name>
    <dbReference type="NCBI Taxonomy" id="35570"/>
    <lineage>
        <taxon>Eukaryota</taxon>
        <taxon>Metazoa</taxon>
        <taxon>Ecdysozoa</taxon>
        <taxon>Arthropoda</taxon>
        <taxon>Hexapoda</taxon>
        <taxon>Insecta</taxon>
        <taxon>Pterygota</taxon>
        <taxon>Neoptera</taxon>
        <taxon>Endopterygota</taxon>
        <taxon>Diptera</taxon>
        <taxon>Brachycera</taxon>
        <taxon>Muscomorpha</taxon>
        <taxon>Muscoidea</taxon>
        <taxon>Muscidae</taxon>
        <taxon>Stomoxys</taxon>
    </lineage>
</organism>
<dbReference type="PANTHER" id="PTHR23285">
    <property type="entry name" value="RING FINGER AND KH DOMAIN CONTAINING PROTEIN 1"/>
    <property type="match status" value="1"/>
</dbReference>
<evidence type="ECO:0000313" key="9">
    <source>
        <dbReference type="Proteomes" id="UP000095300"/>
    </source>
</evidence>
<dbReference type="PANTHER" id="PTHR23285:SF7">
    <property type="entry name" value="LD09246P1"/>
    <property type="match status" value="1"/>
</dbReference>
<keyword evidence="9" id="KW-1185">Reference proteome</keyword>
<evidence type="ECO:0000256" key="3">
    <source>
        <dbReference type="ARBA" id="ARBA00022490"/>
    </source>
</evidence>
<dbReference type="CDD" id="cd22423">
    <property type="entry name" value="KH-I_MEX3_rpt1"/>
    <property type="match status" value="1"/>
</dbReference>
<sequence>MTTVNCLQSPISSSKTLYSPSAARVSASCFSSFCFNRSVGLYESCSVTNSPKQIANNSHLTHQLPQQTLEKTPSHFIESSENSLNDVPLNVSLLATVYRGYNNNTETYFLSKTDAFKKSEYPLRKQEDMSKVLTRPEDFYAKGRISIEDERTLKLAVELTMLNLKRNDPSAPPTVRSKPLLENETQGNVSSSISQSFSTLNNAYGNTTKVILQTQSDVISPNTSLHQNHTIIEGNDISRTNSLTNLSQTLPLISPLISDERSKKSQNMTECVPVPSSEHVAEIVGRQGCKIKALRAKTNTYIKTPVRNEEPVFVVTGRKEDVNRAKLEILSAAEHFTVIRATRRINENGAIHSPSLGDKQQLLGTHKTNNTSCLQTPGQVTVQVRVPYRLVGLVVGTKGNTIKHIQHETQTYIVTPSRDKEPIFEVTGLADNVELARKHIEIHIATRLGSTKNNSIATSASPSSPLTTIRPLIEIESTKSSLNSLNSFNHILKGDLHSEILSSIYKNGICSTLECGHIHANNLNSDEKCYTLPSVNGGLLEDKENPSSFVINGRANNELKCVDFVNNLIDSSSSQFFSRTNFT</sequence>
<dbReference type="Proteomes" id="UP000095300">
    <property type="component" value="Unassembled WGS sequence"/>
</dbReference>
<dbReference type="GO" id="GO:0005634">
    <property type="term" value="C:nucleus"/>
    <property type="evidence" value="ECO:0007669"/>
    <property type="project" value="UniProtKB-SubCell"/>
</dbReference>
<dbReference type="Pfam" id="PF00013">
    <property type="entry name" value="KH_1"/>
    <property type="match status" value="2"/>
</dbReference>
<evidence type="ECO:0000256" key="2">
    <source>
        <dbReference type="ARBA" id="ARBA00004496"/>
    </source>
</evidence>
<dbReference type="GO" id="GO:0005737">
    <property type="term" value="C:cytoplasm"/>
    <property type="evidence" value="ECO:0007669"/>
    <property type="project" value="UniProtKB-SubCell"/>
</dbReference>
<name>A0A1I8Q8U9_STOCA</name>
<feature type="domain" description="K Homology" evidence="7">
    <location>
        <begin position="378"/>
        <end position="445"/>
    </location>
</feature>
<dbReference type="GO" id="GO:0003723">
    <property type="term" value="F:RNA binding"/>
    <property type="evidence" value="ECO:0007669"/>
    <property type="project" value="UniProtKB-UniRule"/>
</dbReference>
<dbReference type="SUPFAM" id="SSF54791">
    <property type="entry name" value="Eukaryotic type KH-domain (KH-domain type I)"/>
    <property type="match status" value="2"/>
</dbReference>
<dbReference type="CDD" id="cd22424">
    <property type="entry name" value="KH-I_MEX3_rpt2"/>
    <property type="match status" value="1"/>
</dbReference>
<evidence type="ECO:0000259" key="7">
    <source>
        <dbReference type="SMART" id="SM00322"/>
    </source>
</evidence>
<dbReference type="FunFam" id="3.30.1370.10:FF:000012">
    <property type="entry name" value="Mex-3 RNA-binding family member D"/>
    <property type="match status" value="1"/>
</dbReference>
<feature type="domain" description="K Homology" evidence="7">
    <location>
        <begin position="266"/>
        <end position="334"/>
    </location>
</feature>
<evidence type="ECO:0000256" key="5">
    <source>
        <dbReference type="ARBA" id="ARBA00023242"/>
    </source>
</evidence>
<evidence type="ECO:0000256" key="4">
    <source>
        <dbReference type="ARBA" id="ARBA00022737"/>
    </source>
</evidence>
<dbReference type="InterPro" id="IPR047226">
    <property type="entry name" value="KH-I_MEX3_rpt2"/>
</dbReference>
<proteinExistence type="predicted"/>
<dbReference type="OrthoDB" id="427410at2759"/>
<dbReference type="Gene3D" id="3.30.1370.10">
    <property type="entry name" value="K Homology domain, type 1"/>
    <property type="match status" value="2"/>
</dbReference>
<gene>
    <name evidence="8" type="primary">106092725</name>
</gene>
<evidence type="ECO:0000256" key="6">
    <source>
        <dbReference type="PROSITE-ProRule" id="PRU00117"/>
    </source>
</evidence>
<dbReference type="SMART" id="SM00322">
    <property type="entry name" value="KH"/>
    <property type="match status" value="2"/>
</dbReference>
<dbReference type="EnsemblMetazoa" id="SCAU014936-RA">
    <property type="protein sequence ID" value="SCAU014936-PA"/>
    <property type="gene ID" value="SCAU014936"/>
</dbReference>
<dbReference type="STRING" id="35570.A0A1I8Q8U9"/>
<dbReference type="GO" id="GO:0010468">
    <property type="term" value="P:regulation of gene expression"/>
    <property type="evidence" value="ECO:0007669"/>
    <property type="project" value="UniProtKB-ARBA"/>
</dbReference>
<accession>A0A1I8Q8U9</accession>